<reference evidence="7" key="1">
    <citation type="submission" date="2025-08" db="UniProtKB">
        <authorList>
            <consortium name="Ensembl"/>
        </authorList>
    </citation>
    <scope>IDENTIFICATION</scope>
</reference>
<feature type="compositionally biased region" description="Basic and acidic residues" evidence="5">
    <location>
        <begin position="420"/>
        <end position="437"/>
    </location>
</feature>
<feature type="region of interest" description="Disordered" evidence="5">
    <location>
        <begin position="20"/>
        <end position="57"/>
    </location>
</feature>
<dbReference type="Proteomes" id="UP000694523">
    <property type="component" value="Unplaced"/>
</dbReference>
<evidence type="ECO:0000313" key="8">
    <source>
        <dbReference type="Proteomes" id="UP000694523"/>
    </source>
</evidence>
<evidence type="ECO:0000259" key="6">
    <source>
        <dbReference type="PROSITE" id="PS51842"/>
    </source>
</evidence>
<feature type="compositionally biased region" description="Acidic residues" evidence="5">
    <location>
        <begin position="408"/>
        <end position="419"/>
    </location>
</feature>
<dbReference type="Gene3D" id="1.20.5.500">
    <property type="entry name" value="Single helix bin"/>
    <property type="match status" value="1"/>
</dbReference>
<dbReference type="SMART" id="SM01391">
    <property type="entry name" value="Filament"/>
    <property type="match status" value="1"/>
</dbReference>
<dbReference type="InterPro" id="IPR050405">
    <property type="entry name" value="Intermediate_filament"/>
</dbReference>
<dbReference type="Gene3D" id="1.20.5.1160">
    <property type="entry name" value="Vasodilator-stimulated phosphoprotein"/>
    <property type="match status" value="1"/>
</dbReference>
<accession>A0A8C6STW7</accession>
<dbReference type="SUPFAM" id="SSF64593">
    <property type="entry name" value="Intermediate filament protein, coiled coil region"/>
    <property type="match status" value="2"/>
</dbReference>
<dbReference type="Pfam" id="PF00038">
    <property type="entry name" value="Filament"/>
    <property type="match status" value="1"/>
</dbReference>
<dbReference type="PANTHER" id="PTHR45652:SF13">
    <property type="entry name" value="NEUROFILAMENT LIGHT POLYPEPTIDE"/>
    <property type="match status" value="1"/>
</dbReference>
<comment type="similarity">
    <text evidence="3">Belongs to the intermediate filament family.</text>
</comment>
<name>A0A8C6STW7_9GOBI</name>
<dbReference type="GO" id="GO:0005882">
    <property type="term" value="C:intermediate filament"/>
    <property type="evidence" value="ECO:0007669"/>
    <property type="project" value="UniProtKB-KW"/>
</dbReference>
<dbReference type="PROSITE" id="PS51842">
    <property type="entry name" value="IF_ROD_2"/>
    <property type="match status" value="1"/>
</dbReference>
<dbReference type="GO" id="GO:0005737">
    <property type="term" value="C:cytoplasm"/>
    <property type="evidence" value="ECO:0007669"/>
    <property type="project" value="TreeGrafter"/>
</dbReference>
<dbReference type="GO" id="GO:0045109">
    <property type="term" value="P:intermediate filament organization"/>
    <property type="evidence" value="ECO:0007669"/>
    <property type="project" value="TreeGrafter"/>
</dbReference>
<evidence type="ECO:0000256" key="5">
    <source>
        <dbReference type="SAM" id="MobiDB-lite"/>
    </source>
</evidence>
<dbReference type="GO" id="GO:0005200">
    <property type="term" value="F:structural constituent of cytoskeleton"/>
    <property type="evidence" value="ECO:0007669"/>
    <property type="project" value="TreeGrafter"/>
</dbReference>
<dbReference type="PANTHER" id="PTHR45652">
    <property type="entry name" value="GLIAL FIBRILLARY ACIDIC PROTEIN"/>
    <property type="match status" value="1"/>
</dbReference>
<keyword evidence="2 4" id="KW-0175">Coiled coil</keyword>
<evidence type="ECO:0000313" key="7">
    <source>
        <dbReference type="Ensembl" id="ENSNMLP00000011177.1"/>
    </source>
</evidence>
<feature type="domain" description="IF rod" evidence="6">
    <location>
        <begin position="92"/>
        <end position="393"/>
    </location>
</feature>
<proteinExistence type="inferred from homology"/>
<feature type="coiled-coil region" evidence="4">
    <location>
        <begin position="110"/>
        <end position="207"/>
    </location>
</feature>
<organism evidence="7 8">
    <name type="scientific">Neogobius melanostomus</name>
    <name type="common">round goby</name>
    <dbReference type="NCBI Taxonomy" id="47308"/>
    <lineage>
        <taxon>Eukaryota</taxon>
        <taxon>Metazoa</taxon>
        <taxon>Chordata</taxon>
        <taxon>Craniata</taxon>
        <taxon>Vertebrata</taxon>
        <taxon>Euteleostomi</taxon>
        <taxon>Actinopterygii</taxon>
        <taxon>Neopterygii</taxon>
        <taxon>Teleostei</taxon>
        <taxon>Neoteleostei</taxon>
        <taxon>Acanthomorphata</taxon>
        <taxon>Gobiaria</taxon>
        <taxon>Gobiiformes</taxon>
        <taxon>Gobioidei</taxon>
        <taxon>Gobiidae</taxon>
        <taxon>Benthophilinae</taxon>
        <taxon>Neogobiini</taxon>
        <taxon>Neogobius</taxon>
    </lineage>
</organism>
<sequence>MSFSSDVYSSSSYRKIFGDAPRSGRMSMASPSRAHSAGLRSSNLHHRYGSPSMSSGIRRTNASRVTMAMHEPLELCASTAVTNELKIVRTNEKEQLQGLNDRFVSFIEKVHSLEQHNRVLEAEVTLLRQRHNEPSRLHELYEQEIRELRARVEELTHEKSQIHVDCVQMNDALDRSREKLEEESRQREEAENALKGYRKDVDDATLARLEWRRKKVHEEELLELQASLQATQVPHVSVEMDMAKPDLAAALKDIRSQYENLSAKNQAQSEDWYRSKIATVTDAAARNQDAIKHSKEELTEYRRQVQARTLEIEALRGHNEALERQIAEMEDRHNQEIGELQDTIQQLEGALRSTKGEMSHHLREYQDLLNVKMALDIEIAAYRKLLEGEECRLSTVGSMVQSGYPKNEEEDGEDEEEKEEGTRREERREERKEEMMKSRVTRRRERAMMMMKGRMMRSRRSRIRRAKTARTKATRKRIRRKRKIALAPRPAKLKQHIAPVSHTQSGQ</sequence>
<dbReference type="Pfam" id="PF04732">
    <property type="entry name" value="Filament_head"/>
    <property type="match status" value="1"/>
</dbReference>
<dbReference type="InterPro" id="IPR039008">
    <property type="entry name" value="IF_rod_dom"/>
</dbReference>
<evidence type="ECO:0000256" key="3">
    <source>
        <dbReference type="RuleBase" id="RU000685"/>
    </source>
</evidence>
<evidence type="ECO:0000256" key="2">
    <source>
        <dbReference type="ARBA" id="ARBA00023054"/>
    </source>
</evidence>
<feature type="coiled-coil region" evidence="4">
    <location>
        <begin position="251"/>
        <end position="357"/>
    </location>
</feature>
<dbReference type="Ensembl" id="ENSNMLT00000012651.1">
    <property type="protein sequence ID" value="ENSNMLP00000011177.1"/>
    <property type="gene ID" value="ENSNMLG00000006373.1"/>
</dbReference>
<feature type="compositionally biased region" description="Basic residues" evidence="5">
    <location>
        <begin position="454"/>
        <end position="484"/>
    </location>
</feature>
<feature type="region of interest" description="Disordered" evidence="5">
    <location>
        <begin position="397"/>
        <end position="507"/>
    </location>
</feature>
<dbReference type="FunFam" id="1.20.5.170:FF:000002">
    <property type="entry name" value="Type I keratin KA11"/>
    <property type="match status" value="1"/>
</dbReference>
<dbReference type="InterPro" id="IPR006821">
    <property type="entry name" value="Intermed_filament_DNA-bd"/>
</dbReference>
<keyword evidence="1 3" id="KW-0403">Intermediate filament</keyword>
<evidence type="ECO:0000256" key="4">
    <source>
        <dbReference type="SAM" id="Coils"/>
    </source>
</evidence>
<dbReference type="PROSITE" id="PS00226">
    <property type="entry name" value="IF_ROD_1"/>
    <property type="match status" value="1"/>
</dbReference>
<evidence type="ECO:0000256" key="1">
    <source>
        <dbReference type="ARBA" id="ARBA00022754"/>
    </source>
</evidence>
<dbReference type="FunFam" id="1.20.5.500:FF:000001">
    <property type="entry name" value="Type II keratin 23"/>
    <property type="match status" value="1"/>
</dbReference>
<protein>
    <submittedName>
        <fullName evidence="7">Zgc:65851</fullName>
    </submittedName>
</protein>
<dbReference type="InterPro" id="IPR018039">
    <property type="entry name" value="IF_conserved"/>
</dbReference>
<keyword evidence="8" id="KW-1185">Reference proteome</keyword>
<dbReference type="AlphaFoldDB" id="A0A8C6STW7"/>
<reference evidence="7" key="2">
    <citation type="submission" date="2025-09" db="UniProtKB">
        <authorList>
            <consortium name="Ensembl"/>
        </authorList>
    </citation>
    <scope>IDENTIFICATION</scope>
</reference>
<dbReference type="Gene3D" id="1.20.5.170">
    <property type="match status" value="1"/>
</dbReference>